<evidence type="ECO:0000256" key="1">
    <source>
        <dbReference type="ARBA" id="ARBA00022679"/>
    </source>
</evidence>
<dbReference type="Gene3D" id="3.40.50.300">
    <property type="entry name" value="P-loop containing nucleotide triphosphate hydrolases"/>
    <property type="match status" value="1"/>
</dbReference>
<dbReference type="EC" id="2.7.4.3" evidence="5 7"/>
<dbReference type="NCBIfam" id="TIGR01351">
    <property type="entry name" value="adk"/>
    <property type="match status" value="1"/>
</dbReference>
<evidence type="ECO:0000256" key="4">
    <source>
        <dbReference type="ARBA" id="ARBA00022777"/>
    </source>
</evidence>
<keyword evidence="1 5" id="KW-0808">Transferase</keyword>
<dbReference type="GO" id="GO:0044209">
    <property type="term" value="P:AMP salvage"/>
    <property type="evidence" value="ECO:0007669"/>
    <property type="project" value="UniProtKB-UniRule"/>
</dbReference>
<dbReference type="AlphaFoldDB" id="A0A0H4T8Z1"/>
<keyword evidence="2 5" id="KW-0545">Nucleotide biosynthesis</keyword>
<feature type="binding site" evidence="5">
    <location>
        <position position="156"/>
    </location>
    <ligand>
        <name>AMP</name>
        <dbReference type="ChEBI" id="CHEBI:456215"/>
    </ligand>
</feature>
<dbReference type="Pfam" id="PF00406">
    <property type="entry name" value="ADK"/>
    <property type="match status" value="1"/>
</dbReference>
<evidence type="ECO:0000256" key="6">
    <source>
        <dbReference type="RuleBase" id="RU003330"/>
    </source>
</evidence>
<evidence type="ECO:0000256" key="3">
    <source>
        <dbReference type="ARBA" id="ARBA00022741"/>
    </source>
</evidence>
<keyword evidence="5" id="KW-0963">Cytoplasm</keyword>
<keyword evidence="5 7" id="KW-0067">ATP-binding</keyword>
<comment type="domain">
    <text evidence="5">Consists of three domains, a large central CORE domain and two small peripheral domains, NMPbind and LID, which undergo movements during catalysis. The LID domain closes over the site of phosphoryl transfer upon ATP binding. Assembling and dissambling the active center during each catalytic cycle provides an effective means to prevent ATP hydrolysis.</text>
</comment>
<evidence type="ECO:0000256" key="2">
    <source>
        <dbReference type="ARBA" id="ARBA00022727"/>
    </source>
</evidence>
<dbReference type="InterPro" id="IPR007862">
    <property type="entry name" value="Adenylate_kinase_lid-dom"/>
</dbReference>
<dbReference type="EMBL" id="KT007005">
    <property type="protein sequence ID" value="AKQ02932.1"/>
    <property type="molecule type" value="Genomic_DNA"/>
</dbReference>
<evidence type="ECO:0000256" key="5">
    <source>
        <dbReference type="HAMAP-Rule" id="MF_00235"/>
    </source>
</evidence>
<protein>
    <recommendedName>
        <fullName evidence="5 7">Adenylate kinase</fullName>
        <shortName evidence="5">AK</shortName>
        <ecNumber evidence="5 7">2.7.4.3</ecNumber>
    </recommendedName>
    <alternativeName>
        <fullName evidence="5">ATP-AMP transphosphorylase</fullName>
    </alternativeName>
    <alternativeName>
        <fullName evidence="5">ATP:AMP phosphotransferase</fullName>
    </alternativeName>
    <alternativeName>
        <fullName evidence="5">Adenylate monophosphate kinase</fullName>
    </alternativeName>
</protein>
<dbReference type="InterPro" id="IPR000850">
    <property type="entry name" value="Adenylat/UMP-CMP_kin"/>
</dbReference>
<feature type="binding site" evidence="5">
    <location>
        <position position="124"/>
    </location>
    <ligand>
        <name>ATP</name>
        <dbReference type="ChEBI" id="CHEBI:30616"/>
    </ligand>
</feature>
<keyword evidence="4 5" id="KW-0418">Kinase</keyword>
<accession>A0A0H4T8Z1</accession>
<comment type="catalytic activity">
    <reaction evidence="5 7">
        <text>AMP + ATP = 2 ADP</text>
        <dbReference type="Rhea" id="RHEA:12973"/>
        <dbReference type="ChEBI" id="CHEBI:30616"/>
        <dbReference type="ChEBI" id="CHEBI:456215"/>
        <dbReference type="ChEBI" id="CHEBI:456216"/>
        <dbReference type="EC" id="2.7.4.3"/>
    </reaction>
</comment>
<dbReference type="InterPro" id="IPR006259">
    <property type="entry name" value="Adenyl_kin_sub"/>
</dbReference>
<keyword evidence="3 5" id="KW-0547">Nucleotide-binding</keyword>
<feature type="domain" description="Adenylate kinase active site lid" evidence="8">
    <location>
        <begin position="124"/>
        <end position="158"/>
    </location>
</feature>
<comment type="caution">
    <text evidence="5">Lacks conserved residue(s) required for the propagation of feature annotation.</text>
</comment>
<dbReference type="SUPFAM" id="SSF52540">
    <property type="entry name" value="P-loop containing nucleoside triphosphate hydrolases"/>
    <property type="match status" value="1"/>
</dbReference>
<proteinExistence type="inferred from homology"/>
<dbReference type="GO" id="GO:0005737">
    <property type="term" value="C:cytoplasm"/>
    <property type="evidence" value="ECO:0007669"/>
    <property type="project" value="UniProtKB-SubCell"/>
</dbReference>
<name>A0A0H4T8Z1_9BACT</name>
<evidence type="ECO:0000313" key="9">
    <source>
        <dbReference type="EMBL" id="AKQ02932.1"/>
    </source>
</evidence>
<dbReference type="HAMAP" id="MF_00235">
    <property type="entry name" value="Adenylate_kinase_Adk"/>
    <property type="match status" value="1"/>
</dbReference>
<dbReference type="InterPro" id="IPR027417">
    <property type="entry name" value="P-loop_NTPase"/>
</dbReference>
<feature type="binding site" evidence="5">
    <location>
        <begin position="10"/>
        <end position="15"/>
    </location>
    <ligand>
        <name>ATP</name>
        <dbReference type="ChEBI" id="CHEBI:30616"/>
    </ligand>
</feature>
<comment type="similarity">
    <text evidence="5 6">Belongs to the adenylate kinase family.</text>
</comment>
<feature type="binding site" evidence="5">
    <location>
        <position position="195"/>
    </location>
    <ligand>
        <name>ATP</name>
        <dbReference type="ChEBI" id="CHEBI:30616"/>
    </ligand>
</feature>
<gene>
    <name evidence="5" type="primary">adk</name>
</gene>
<feature type="binding site" evidence="5">
    <location>
        <position position="89"/>
    </location>
    <ligand>
        <name>AMP</name>
        <dbReference type="ChEBI" id="CHEBI:456215"/>
    </ligand>
</feature>
<feature type="binding site" evidence="5">
    <location>
        <position position="167"/>
    </location>
    <ligand>
        <name>AMP</name>
        <dbReference type="ChEBI" id="CHEBI:456215"/>
    </ligand>
</feature>
<dbReference type="GO" id="GO:0004017">
    <property type="term" value="F:AMP kinase activity"/>
    <property type="evidence" value="ECO:0007669"/>
    <property type="project" value="UniProtKB-UniRule"/>
</dbReference>
<feature type="binding site" evidence="5">
    <location>
        <begin position="82"/>
        <end position="85"/>
    </location>
    <ligand>
        <name>AMP</name>
        <dbReference type="ChEBI" id="CHEBI:456215"/>
    </ligand>
</feature>
<dbReference type="Pfam" id="PF05191">
    <property type="entry name" value="ADK_lid"/>
    <property type="match status" value="1"/>
</dbReference>
<dbReference type="PANTHER" id="PTHR23359">
    <property type="entry name" value="NUCLEOTIDE KINASE"/>
    <property type="match status" value="1"/>
</dbReference>
<dbReference type="UniPathway" id="UPA00588">
    <property type="reaction ID" value="UER00649"/>
</dbReference>
<evidence type="ECO:0000256" key="7">
    <source>
        <dbReference type="RuleBase" id="RU003331"/>
    </source>
</evidence>
<organism evidence="9">
    <name type="scientific">uncultured Microgenomates bacterium Rifle_16ft_4_minimus_37836</name>
    <dbReference type="NCBI Taxonomy" id="1665115"/>
    <lineage>
        <taxon>Bacteria</taxon>
        <taxon>Candidatus Microgenomatota</taxon>
        <taxon>environmental samples</taxon>
    </lineage>
</organism>
<dbReference type="SUPFAM" id="SSF57774">
    <property type="entry name" value="Microbial and mitochondrial ADK, insert 'zinc finger' domain"/>
    <property type="match status" value="1"/>
</dbReference>
<comment type="pathway">
    <text evidence="5">Purine metabolism; AMP biosynthesis via salvage pathway; AMP from ADP: step 1/1.</text>
</comment>
<feature type="binding site" evidence="5">
    <location>
        <begin position="133"/>
        <end position="134"/>
    </location>
    <ligand>
        <name>ATP</name>
        <dbReference type="ChEBI" id="CHEBI:30616"/>
    </ligand>
</feature>
<comment type="function">
    <text evidence="5">Catalyzes the reversible transfer of the terminal phosphate group between ATP and AMP. Plays an important role in cellular energy homeostasis and in adenine nucleotide metabolism.</text>
</comment>
<dbReference type="InterPro" id="IPR036193">
    <property type="entry name" value="ADK_active_lid_dom_sf"/>
</dbReference>
<reference evidence="9" key="1">
    <citation type="journal article" date="2015" name="ISME J.">
        <title>Aquifer environment selects for microbial species cohorts in sediment and groundwater.</title>
        <authorList>
            <person name="Hug L.A."/>
            <person name="Thomas B.C."/>
            <person name="Brown C.T."/>
            <person name="Frischkorn K.R."/>
            <person name="Williams K.H."/>
            <person name="Tringe S.G."/>
            <person name="Banfield J.F."/>
        </authorList>
    </citation>
    <scope>NUCLEOTIDE SEQUENCE</scope>
</reference>
<dbReference type="PRINTS" id="PR00094">
    <property type="entry name" value="ADENYLTKNASE"/>
</dbReference>
<comment type="subunit">
    <text evidence="5 7">Monomer.</text>
</comment>
<evidence type="ECO:0000259" key="8">
    <source>
        <dbReference type="Pfam" id="PF05191"/>
    </source>
</evidence>
<feature type="binding site" evidence="5">
    <location>
        <begin position="53"/>
        <end position="55"/>
    </location>
    <ligand>
        <name>AMP</name>
        <dbReference type="ChEBI" id="CHEBI:456215"/>
    </ligand>
</feature>
<dbReference type="GO" id="GO:0005524">
    <property type="term" value="F:ATP binding"/>
    <property type="evidence" value="ECO:0007669"/>
    <property type="project" value="UniProtKB-UniRule"/>
</dbReference>
<sequence>MNLILLGEPGSGKGTQAEMLVKKLGLYYLQGGELAREWAEKDERIKKIVESGELIPEKEMTEFVRKYLEEKVPEGENILFEGFPRFIPQFEDYEKWLNSKGSKIDAVISLDMSEDAAIKRLSSRRVCENCGEVYNLITNPPPAPDRCKCGGRLVQRKDDNPDSIKVRFQYYRNNTKKLIDYLESQGRLIKVDADRPIQIIFDEILEKLGVDND</sequence>
<feature type="binding site" evidence="5">
    <location>
        <position position="36"/>
    </location>
    <ligand>
        <name>AMP</name>
        <dbReference type="ChEBI" id="CHEBI:456215"/>
    </ligand>
</feature>
<dbReference type="CDD" id="cd01428">
    <property type="entry name" value="ADK"/>
    <property type="match status" value="1"/>
</dbReference>
<comment type="subcellular location">
    <subcellularLocation>
        <location evidence="5 7">Cytoplasm</location>
    </subcellularLocation>
</comment>